<evidence type="ECO:0000313" key="1">
    <source>
        <dbReference type="EMBL" id="NEV02778.1"/>
    </source>
</evidence>
<proteinExistence type="predicted"/>
<dbReference type="SUPFAM" id="SSF48537">
    <property type="entry name" value="Phospholipase C/P1 nuclease"/>
    <property type="match status" value="1"/>
</dbReference>
<dbReference type="AlphaFoldDB" id="A0A6P1BW67"/>
<sequence>MTAQTRSSDLDGPLRGGQHLFRLSMGPAGPFPSSRNWQRHLCPVAQSKLRELIGGASLAAISNWADNYKFTSEGKNTDRWHFVNI</sequence>
<evidence type="ECO:0000313" key="2">
    <source>
        <dbReference type="Proteomes" id="UP000468531"/>
    </source>
</evidence>
<dbReference type="GO" id="GO:0016788">
    <property type="term" value="F:hydrolase activity, acting on ester bonds"/>
    <property type="evidence" value="ECO:0007669"/>
    <property type="project" value="InterPro"/>
</dbReference>
<dbReference type="EMBL" id="VKHP01000434">
    <property type="protein sequence ID" value="NEV02778.1"/>
    <property type="molecule type" value="Genomic_DNA"/>
</dbReference>
<reference evidence="1 2" key="1">
    <citation type="journal article" date="2020" name="Arch. Microbiol.">
        <title>Bradyrhizobium uaiense sp. nov., a new highly efficient cowpea symbiont.</title>
        <authorList>
            <person name="Cabral Michel D."/>
            <person name="Azarias Guimaraes A."/>
            <person name="Martins da Costa E."/>
            <person name="Soares de Carvalho T."/>
            <person name="Balsanelli E."/>
            <person name="Willems A."/>
            <person name="Maltempi de Souza E."/>
            <person name="de Souza Moreira F.M."/>
        </authorList>
    </citation>
    <scope>NUCLEOTIDE SEQUENCE [LARGE SCALE GENOMIC DNA]</scope>
    <source>
        <strain evidence="1 2">UFLA 03-164</strain>
    </source>
</reference>
<keyword evidence="2" id="KW-1185">Reference proteome</keyword>
<organism evidence="1 2">
    <name type="scientific">Bradyrhizobium uaiense</name>
    <dbReference type="NCBI Taxonomy" id="2594946"/>
    <lineage>
        <taxon>Bacteria</taxon>
        <taxon>Pseudomonadati</taxon>
        <taxon>Pseudomonadota</taxon>
        <taxon>Alphaproteobacteria</taxon>
        <taxon>Hyphomicrobiales</taxon>
        <taxon>Nitrobacteraceae</taxon>
        <taxon>Bradyrhizobium</taxon>
    </lineage>
</organism>
<dbReference type="Gene3D" id="1.10.575.10">
    <property type="entry name" value="P1 Nuclease"/>
    <property type="match status" value="1"/>
</dbReference>
<dbReference type="Proteomes" id="UP000468531">
    <property type="component" value="Unassembled WGS sequence"/>
</dbReference>
<protein>
    <submittedName>
        <fullName evidence="1">Uncharacterized protein</fullName>
    </submittedName>
</protein>
<comment type="caution">
    <text evidence="1">The sequence shown here is derived from an EMBL/GenBank/DDBJ whole genome shotgun (WGS) entry which is preliminary data.</text>
</comment>
<accession>A0A6P1BW67</accession>
<dbReference type="InterPro" id="IPR008947">
    <property type="entry name" value="PLipase_C/P1_nuclease_dom_sf"/>
</dbReference>
<name>A0A6P1BW67_9BRAD</name>
<gene>
    <name evidence="1" type="ORF">FNJ47_45725</name>
</gene>